<dbReference type="Proteomes" id="UP000308267">
    <property type="component" value="Unassembled WGS sequence"/>
</dbReference>
<feature type="domain" description="Peptidase S1" evidence="4">
    <location>
        <begin position="30"/>
        <end position="255"/>
    </location>
</feature>
<keyword evidence="6" id="KW-1185">Reference proteome</keyword>
<dbReference type="PANTHER" id="PTHR24256">
    <property type="entry name" value="TRYPTASE-RELATED"/>
    <property type="match status" value="1"/>
</dbReference>
<dbReference type="PROSITE" id="PS50240">
    <property type="entry name" value="TRYPSIN_DOM"/>
    <property type="match status" value="1"/>
</dbReference>
<protein>
    <recommendedName>
        <fullName evidence="4">Peptidase S1 domain-containing protein</fullName>
    </recommendedName>
</protein>
<comment type="caution">
    <text evidence="5">The sequence shown here is derived from an EMBL/GenBank/DDBJ whole genome shotgun (WGS) entry which is preliminary data.</text>
</comment>
<evidence type="ECO:0000256" key="2">
    <source>
        <dbReference type="ARBA" id="ARBA00024195"/>
    </source>
</evidence>
<dbReference type="EMBL" id="SJOL01001624">
    <property type="protein sequence ID" value="TGZ74615.1"/>
    <property type="molecule type" value="Genomic_DNA"/>
</dbReference>
<accession>A0A4S2MDJ1</accession>
<gene>
    <name evidence="5" type="ORF">CRM22_000840</name>
</gene>
<evidence type="ECO:0000256" key="3">
    <source>
        <dbReference type="SAM" id="SignalP"/>
    </source>
</evidence>
<dbReference type="InterPro" id="IPR009003">
    <property type="entry name" value="Peptidase_S1_PA"/>
</dbReference>
<feature type="chain" id="PRO_5020841200" description="Peptidase S1 domain-containing protein" evidence="3">
    <location>
        <begin position="19"/>
        <end position="263"/>
    </location>
</feature>
<dbReference type="GO" id="GO:0004252">
    <property type="term" value="F:serine-type endopeptidase activity"/>
    <property type="evidence" value="ECO:0007669"/>
    <property type="project" value="InterPro"/>
</dbReference>
<evidence type="ECO:0000256" key="1">
    <source>
        <dbReference type="ARBA" id="ARBA00023157"/>
    </source>
</evidence>
<sequence>MTNLATVLLLMITTVKEARSPDIRPPKCSWVVRIEKRWWTGTRELYTGSLIDENWVLTAGSCCPERNKTLYSYKVLLSASCESVGFSNSAIEVKQCISHPDYNRSDKSTWGNDIGLVELVTPLAFPSRALRFVQLPKSEDAGTKVKLGLFMGFKTSYLFEESAKEERNFEMPVFAPIICPAFYWPRRQQRGFCAGGPNQAQFTPGDRGAGLVEVSEKQSTLVGVLSEIMPHRALYIPIFFVRVASHSDWLNETVLGNSPQISS</sequence>
<feature type="signal peptide" evidence="3">
    <location>
        <begin position="1"/>
        <end position="18"/>
    </location>
</feature>
<name>A0A4S2MDJ1_OPIFE</name>
<dbReference type="GO" id="GO:0006508">
    <property type="term" value="P:proteolysis"/>
    <property type="evidence" value="ECO:0007669"/>
    <property type="project" value="InterPro"/>
</dbReference>
<dbReference type="InterPro" id="IPR043504">
    <property type="entry name" value="Peptidase_S1_PA_chymotrypsin"/>
</dbReference>
<evidence type="ECO:0000313" key="6">
    <source>
        <dbReference type="Proteomes" id="UP000308267"/>
    </source>
</evidence>
<keyword evidence="3" id="KW-0732">Signal</keyword>
<proteinExistence type="inferred from homology"/>
<dbReference type="InterPro" id="IPR001254">
    <property type="entry name" value="Trypsin_dom"/>
</dbReference>
<reference evidence="5 6" key="1">
    <citation type="journal article" date="2019" name="BMC Genomics">
        <title>New insights from Opisthorchis felineus genome: update on genomics of the epidemiologically important liver flukes.</title>
        <authorList>
            <person name="Ershov N.I."/>
            <person name="Mordvinov V.A."/>
            <person name="Prokhortchouk E.B."/>
            <person name="Pakharukova M.Y."/>
            <person name="Gunbin K.V."/>
            <person name="Ustyantsev K."/>
            <person name="Genaev M.A."/>
            <person name="Blinov A.G."/>
            <person name="Mazur A."/>
            <person name="Boulygina E."/>
            <person name="Tsygankova S."/>
            <person name="Khrameeva E."/>
            <person name="Chekanov N."/>
            <person name="Fan G."/>
            <person name="Xiao A."/>
            <person name="Zhang H."/>
            <person name="Xu X."/>
            <person name="Yang H."/>
            <person name="Solovyev V."/>
            <person name="Lee S.M."/>
            <person name="Liu X."/>
            <person name="Afonnikov D.A."/>
            <person name="Skryabin K.G."/>
        </authorList>
    </citation>
    <scope>NUCLEOTIDE SEQUENCE [LARGE SCALE GENOMIC DNA]</scope>
    <source>
        <strain evidence="5">AK-0245</strain>
        <tissue evidence="5">Whole organism</tissue>
    </source>
</reference>
<evidence type="ECO:0000313" key="5">
    <source>
        <dbReference type="EMBL" id="TGZ74615.1"/>
    </source>
</evidence>
<dbReference type="STRING" id="147828.A0A4S2MDJ1"/>
<dbReference type="AlphaFoldDB" id="A0A4S2MDJ1"/>
<dbReference type="SMART" id="SM00020">
    <property type="entry name" value="Tryp_SPc"/>
    <property type="match status" value="1"/>
</dbReference>
<dbReference type="Pfam" id="PF00089">
    <property type="entry name" value="Trypsin"/>
    <property type="match status" value="1"/>
</dbReference>
<comment type="similarity">
    <text evidence="2">Belongs to the peptidase S1 family. CLIP subfamily.</text>
</comment>
<dbReference type="SUPFAM" id="SSF50494">
    <property type="entry name" value="Trypsin-like serine proteases"/>
    <property type="match status" value="1"/>
</dbReference>
<dbReference type="InterPro" id="IPR051487">
    <property type="entry name" value="Ser/Thr_Proteases_Immune/Dev"/>
</dbReference>
<dbReference type="InterPro" id="IPR001314">
    <property type="entry name" value="Peptidase_S1A"/>
</dbReference>
<dbReference type="PRINTS" id="PR00722">
    <property type="entry name" value="CHYMOTRYPSIN"/>
</dbReference>
<dbReference type="Gene3D" id="2.40.10.10">
    <property type="entry name" value="Trypsin-like serine proteases"/>
    <property type="match status" value="1"/>
</dbReference>
<evidence type="ECO:0000259" key="4">
    <source>
        <dbReference type="PROSITE" id="PS50240"/>
    </source>
</evidence>
<keyword evidence="1" id="KW-1015">Disulfide bond</keyword>
<dbReference type="OrthoDB" id="5597713at2759"/>
<organism evidence="5 6">
    <name type="scientific">Opisthorchis felineus</name>
    <dbReference type="NCBI Taxonomy" id="147828"/>
    <lineage>
        <taxon>Eukaryota</taxon>
        <taxon>Metazoa</taxon>
        <taxon>Spiralia</taxon>
        <taxon>Lophotrochozoa</taxon>
        <taxon>Platyhelminthes</taxon>
        <taxon>Trematoda</taxon>
        <taxon>Digenea</taxon>
        <taxon>Opisthorchiida</taxon>
        <taxon>Opisthorchiata</taxon>
        <taxon>Opisthorchiidae</taxon>
        <taxon>Opisthorchis</taxon>
    </lineage>
</organism>